<dbReference type="PANTHER" id="PTHR34148">
    <property type="entry name" value="ADENOSYLCOBINAMIDE-GDP RIBAZOLETRANSFERASE"/>
    <property type="match status" value="1"/>
</dbReference>
<dbReference type="AlphaFoldDB" id="A0A402ADC4"/>
<dbReference type="HAMAP" id="MF_00719">
    <property type="entry name" value="CobS"/>
    <property type="match status" value="1"/>
</dbReference>
<evidence type="ECO:0000256" key="9">
    <source>
        <dbReference type="ARBA" id="ARBA00022679"/>
    </source>
</evidence>
<dbReference type="Proteomes" id="UP000287188">
    <property type="component" value="Unassembled WGS sequence"/>
</dbReference>
<protein>
    <recommendedName>
        <fullName evidence="6 19">Adenosylcobinamide-GDP ribazoletransferase</fullName>
        <ecNumber evidence="5 19">2.7.8.26</ecNumber>
    </recommendedName>
    <alternativeName>
        <fullName evidence="16 19">Cobalamin synthase</fullName>
    </alternativeName>
    <alternativeName>
        <fullName evidence="15 19">Cobalamin-5'-phosphate synthase</fullName>
    </alternativeName>
</protein>
<keyword evidence="13 19" id="KW-0472">Membrane</keyword>
<evidence type="ECO:0000313" key="20">
    <source>
        <dbReference type="EMBL" id="GCE17088.1"/>
    </source>
</evidence>
<keyword evidence="11 19" id="KW-0460">Magnesium</keyword>
<comment type="subcellular location">
    <subcellularLocation>
        <location evidence="2 19">Cell membrane</location>
        <topology evidence="2 19">Multi-pass membrane protein</topology>
    </subcellularLocation>
</comment>
<keyword evidence="10 19" id="KW-0812">Transmembrane</keyword>
<evidence type="ECO:0000256" key="13">
    <source>
        <dbReference type="ARBA" id="ARBA00023136"/>
    </source>
</evidence>
<evidence type="ECO:0000256" key="17">
    <source>
        <dbReference type="ARBA" id="ARBA00048623"/>
    </source>
</evidence>
<reference evidence="21" key="1">
    <citation type="submission" date="2018-12" db="EMBL/GenBank/DDBJ databases">
        <title>Tengunoibacter tsumagoiensis gen. nov., sp. nov., Dictyobacter kobayashii sp. nov., D. alpinus sp. nov., and D. joshuensis sp. nov. and description of Dictyobacteraceae fam. nov. within the order Ktedonobacterales isolated from Tengu-no-mugimeshi.</title>
        <authorList>
            <person name="Wang C.M."/>
            <person name="Zheng Y."/>
            <person name="Sakai Y."/>
            <person name="Toyoda A."/>
            <person name="Minakuchi Y."/>
            <person name="Abe K."/>
            <person name="Yokota A."/>
            <person name="Yabe S."/>
        </authorList>
    </citation>
    <scope>NUCLEOTIDE SEQUENCE [LARGE SCALE GENOMIC DNA]</scope>
    <source>
        <strain evidence="21">Uno11</strain>
    </source>
</reference>
<evidence type="ECO:0000256" key="15">
    <source>
        <dbReference type="ARBA" id="ARBA00032605"/>
    </source>
</evidence>
<evidence type="ECO:0000256" key="3">
    <source>
        <dbReference type="ARBA" id="ARBA00004663"/>
    </source>
</evidence>
<evidence type="ECO:0000256" key="7">
    <source>
        <dbReference type="ARBA" id="ARBA00022475"/>
    </source>
</evidence>
<evidence type="ECO:0000256" key="6">
    <source>
        <dbReference type="ARBA" id="ARBA00015850"/>
    </source>
</evidence>
<dbReference type="UniPathway" id="UPA00148">
    <property type="reaction ID" value="UER00238"/>
</dbReference>
<keyword evidence="21" id="KW-1185">Reference proteome</keyword>
<evidence type="ECO:0000256" key="18">
    <source>
        <dbReference type="ARBA" id="ARBA00049504"/>
    </source>
</evidence>
<dbReference type="Pfam" id="PF02654">
    <property type="entry name" value="CobS"/>
    <property type="match status" value="1"/>
</dbReference>
<evidence type="ECO:0000256" key="16">
    <source>
        <dbReference type="ARBA" id="ARBA00032853"/>
    </source>
</evidence>
<keyword evidence="9 19" id="KW-0808">Transferase</keyword>
<dbReference type="PANTHER" id="PTHR34148:SF1">
    <property type="entry name" value="ADENOSYLCOBINAMIDE-GDP RIBAZOLETRANSFERASE"/>
    <property type="match status" value="1"/>
</dbReference>
<comment type="pathway">
    <text evidence="3 19">Cofactor biosynthesis; adenosylcobalamin biosynthesis; adenosylcobalamin from cob(II)yrinate a,c-diamide: step 7/7.</text>
</comment>
<dbReference type="EC" id="2.7.8.26" evidence="5 19"/>
<feature type="transmembrane region" description="Helical" evidence="19">
    <location>
        <begin position="59"/>
        <end position="84"/>
    </location>
</feature>
<keyword evidence="7 19" id="KW-1003">Cell membrane</keyword>
<keyword evidence="8 19" id="KW-0169">Cobalamin biosynthesis</keyword>
<comment type="similarity">
    <text evidence="4 19">Belongs to the CobS family.</text>
</comment>
<dbReference type="GO" id="GO:0005886">
    <property type="term" value="C:plasma membrane"/>
    <property type="evidence" value="ECO:0007669"/>
    <property type="project" value="UniProtKB-SubCell"/>
</dbReference>
<comment type="caution">
    <text evidence="20">The sequence shown here is derived from an EMBL/GenBank/DDBJ whole genome shotgun (WGS) entry which is preliminary data.</text>
</comment>
<comment type="function">
    <text evidence="14 19">Joins adenosylcobinamide-GDP and alpha-ribazole to generate adenosylcobalamin (Ado-cobalamin). Also synthesizes adenosylcobalamin 5'-phosphate from adenosylcobinamide-GDP and alpha-ribazole 5'-phosphate.</text>
</comment>
<organism evidence="20 21">
    <name type="scientific">Dictyobacter kobayashii</name>
    <dbReference type="NCBI Taxonomy" id="2014872"/>
    <lineage>
        <taxon>Bacteria</taxon>
        <taxon>Bacillati</taxon>
        <taxon>Chloroflexota</taxon>
        <taxon>Ktedonobacteria</taxon>
        <taxon>Ktedonobacterales</taxon>
        <taxon>Dictyobacteraceae</taxon>
        <taxon>Dictyobacter</taxon>
    </lineage>
</organism>
<evidence type="ECO:0000256" key="14">
    <source>
        <dbReference type="ARBA" id="ARBA00025228"/>
    </source>
</evidence>
<comment type="cofactor">
    <cofactor evidence="1 19">
        <name>Mg(2+)</name>
        <dbReference type="ChEBI" id="CHEBI:18420"/>
    </cofactor>
</comment>
<dbReference type="RefSeq" id="WP_126548843.1">
    <property type="nucleotide sequence ID" value="NZ_BIFS01000001.1"/>
</dbReference>
<keyword evidence="12 19" id="KW-1133">Transmembrane helix</keyword>
<name>A0A402ADC4_9CHLR</name>
<feature type="transmembrane region" description="Helical" evidence="19">
    <location>
        <begin position="208"/>
        <end position="237"/>
    </location>
</feature>
<evidence type="ECO:0000313" key="21">
    <source>
        <dbReference type="Proteomes" id="UP000287188"/>
    </source>
</evidence>
<evidence type="ECO:0000256" key="12">
    <source>
        <dbReference type="ARBA" id="ARBA00022989"/>
    </source>
</evidence>
<evidence type="ECO:0000256" key="11">
    <source>
        <dbReference type="ARBA" id="ARBA00022842"/>
    </source>
</evidence>
<evidence type="ECO:0000256" key="5">
    <source>
        <dbReference type="ARBA" id="ARBA00013200"/>
    </source>
</evidence>
<dbReference type="GO" id="GO:0009236">
    <property type="term" value="P:cobalamin biosynthetic process"/>
    <property type="evidence" value="ECO:0007669"/>
    <property type="project" value="UniProtKB-UniRule"/>
</dbReference>
<proteinExistence type="inferred from homology"/>
<evidence type="ECO:0000256" key="8">
    <source>
        <dbReference type="ARBA" id="ARBA00022573"/>
    </source>
</evidence>
<evidence type="ECO:0000256" key="19">
    <source>
        <dbReference type="HAMAP-Rule" id="MF_00719"/>
    </source>
</evidence>
<accession>A0A402ADC4</accession>
<comment type="catalytic activity">
    <reaction evidence="18 19">
        <text>alpha-ribazole 5'-phosphate + adenosylcob(III)inamide-GDP = adenosylcob(III)alamin 5'-phosphate + GMP + H(+)</text>
        <dbReference type="Rhea" id="RHEA:23560"/>
        <dbReference type="ChEBI" id="CHEBI:15378"/>
        <dbReference type="ChEBI" id="CHEBI:57918"/>
        <dbReference type="ChEBI" id="CHEBI:58115"/>
        <dbReference type="ChEBI" id="CHEBI:60487"/>
        <dbReference type="ChEBI" id="CHEBI:60493"/>
        <dbReference type="EC" id="2.7.8.26"/>
    </reaction>
</comment>
<dbReference type="InterPro" id="IPR003805">
    <property type="entry name" value="CobS"/>
</dbReference>
<dbReference type="NCBIfam" id="TIGR00317">
    <property type="entry name" value="cobS"/>
    <property type="match status" value="1"/>
</dbReference>
<feature type="transmembrane region" description="Helical" evidence="19">
    <location>
        <begin position="138"/>
        <end position="158"/>
    </location>
</feature>
<evidence type="ECO:0000256" key="4">
    <source>
        <dbReference type="ARBA" id="ARBA00010561"/>
    </source>
</evidence>
<feature type="transmembrane region" description="Helical" evidence="19">
    <location>
        <begin position="257"/>
        <end position="278"/>
    </location>
</feature>
<feature type="transmembrane region" description="Helical" evidence="19">
    <location>
        <begin position="164"/>
        <end position="187"/>
    </location>
</feature>
<evidence type="ECO:0000256" key="1">
    <source>
        <dbReference type="ARBA" id="ARBA00001946"/>
    </source>
</evidence>
<evidence type="ECO:0000256" key="10">
    <source>
        <dbReference type="ARBA" id="ARBA00022692"/>
    </source>
</evidence>
<dbReference type="GO" id="GO:0051073">
    <property type="term" value="F:adenosylcobinamide-GDP ribazoletransferase activity"/>
    <property type="evidence" value="ECO:0007669"/>
    <property type="project" value="UniProtKB-UniRule"/>
</dbReference>
<dbReference type="OrthoDB" id="9794626at2"/>
<dbReference type="GO" id="GO:0008818">
    <property type="term" value="F:cobalamin 5'-phosphate synthase activity"/>
    <property type="evidence" value="ECO:0007669"/>
    <property type="project" value="UniProtKB-UniRule"/>
</dbReference>
<sequence>MPETQPFAPPVSTEPTDPVRQSWLFEQYKELVAAIRFLTTLPVPGSTQLFRTDGRDNRLFLGSAYFPLVGLLLAAILVLLNWIIGSFVSSLVLAALLVVTLILLSGGLHLDGLMDSCDGLFGGRSREQKLEIMRDSRVGSFGVLGGVSIILLKFALLASLDIQWLPWALLTIIPISRCMMVLAMYIFPPARPEGLGAAFRQTVTRGRLLCTVILTLVIAWFAGQLTGLALCCGAALLTWLVGKWMVAQLGGLTGDSYGTLAELMEVMLLLLWTLLHFWL</sequence>
<comment type="catalytic activity">
    <reaction evidence="17 19">
        <text>alpha-ribazole + adenosylcob(III)inamide-GDP = adenosylcob(III)alamin + GMP + H(+)</text>
        <dbReference type="Rhea" id="RHEA:16049"/>
        <dbReference type="ChEBI" id="CHEBI:10329"/>
        <dbReference type="ChEBI" id="CHEBI:15378"/>
        <dbReference type="ChEBI" id="CHEBI:18408"/>
        <dbReference type="ChEBI" id="CHEBI:58115"/>
        <dbReference type="ChEBI" id="CHEBI:60487"/>
        <dbReference type="EC" id="2.7.8.26"/>
    </reaction>
</comment>
<feature type="transmembrane region" description="Helical" evidence="19">
    <location>
        <begin position="90"/>
        <end position="110"/>
    </location>
</feature>
<dbReference type="EMBL" id="BIFS01000001">
    <property type="protein sequence ID" value="GCE17088.1"/>
    <property type="molecule type" value="Genomic_DNA"/>
</dbReference>
<gene>
    <name evidence="19 20" type="primary">cobS</name>
    <name evidence="20" type="ORF">KDK_08880</name>
</gene>
<evidence type="ECO:0000256" key="2">
    <source>
        <dbReference type="ARBA" id="ARBA00004651"/>
    </source>
</evidence>